<feature type="compositionally biased region" description="Basic and acidic residues" evidence="1">
    <location>
        <begin position="9"/>
        <end position="22"/>
    </location>
</feature>
<protein>
    <submittedName>
        <fullName evidence="3">Uncharacterized protein</fullName>
    </submittedName>
</protein>
<accession>A0A914Z5T7</accession>
<name>A0A914Z5T7_9BILA</name>
<proteinExistence type="predicted"/>
<reference evidence="3" key="1">
    <citation type="submission" date="2022-11" db="UniProtKB">
        <authorList>
            <consortium name="WormBaseParasite"/>
        </authorList>
    </citation>
    <scope>IDENTIFICATION</scope>
</reference>
<evidence type="ECO:0000313" key="2">
    <source>
        <dbReference type="Proteomes" id="UP000887577"/>
    </source>
</evidence>
<organism evidence="2 3">
    <name type="scientific">Panagrolaimus superbus</name>
    <dbReference type="NCBI Taxonomy" id="310955"/>
    <lineage>
        <taxon>Eukaryota</taxon>
        <taxon>Metazoa</taxon>
        <taxon>Ecdysozoa</taxon>
        <taxon>Nematoda</taxon>
        <taxon>Chromadorea</taxon>
        <taxon>Rhabditida</taxon>
        <taxon>Tylenchina</taxon>
        <taxon>Panagrolaimomorpha</taxon>
        <taxon>Panagrolaimoidea</taxon>
        <taxon>Panagrolaimidae</taxon>
        <taxon>Panagrolaimus</taxon>
    </lineage>
</organism>
<dbReference type="WBParaSite" id="PSU_v2.g7703.t1">
    <property type="protein sequence ID" value="PSU_v2.g7703.t1"/>
    <property type="gene ID" value="PSU_v2.g7703"/>
</dbReference>
<keyword evidence="2" id="KW-1185">Reference proteome</keyword>
<sequence>MKLPFSRRRREDADIKAIPAHDEIPHPQILQNYVAKHDSHRGGYKKPSVDFDTVLKETIPFNSTDYA</sequence>
<evidence type="ECO:0000313" key="3">
    <source>
        <dbReference type="WBParaSite" id="PSU_v2.g7703.t1"/>
    </source>
</evidence>
<evidence type="ECO:0000256" key="1">
    <source>
        <dbReference type="SAM" id="MobiDB-lite"/>
    </source>
</evidence>
<dbReference type="AlphaFoldDB" id="A0A914Z5T7"/>
<feature type="region of interest" description="Disordered" evidence="1">
    <location>
        <begin position="1"/>
        <end position="22"/>
    </location>
</feature>
<dbReference type="Proteomes" id="UP000887577">
    <property type="component" value="Unplaced"/>
</dbReference>